<sequence>MSTGDLLSGTSTSSPATDTNVDAPAPPAEFARRADAGDETWLEDAIEDYLGLRLGRAQRRICRAVAQHHQVLVVSANSLGKSYILAAITIVWLLCRYPAVSFATSGTERKMKRTYCKPVESLHGGARIPLPGEYKSRPERIEFEDDPEHFFEASSPRDAGELEGVHSAYTLSIIEEADKSAVDEDVIEAMRSLASDERDRLIAIANPPDDETNSIYPLMDDHPNWEVVRFSTFDSHNVQVDTGRVDAPKIDGIADITKLEKDWVEYNGSEWPGYRQALRMSAPRIDEVGNYVFVDDDLVRNPDFEPNLSKRWFKRRAGIIPPAGASVNRPYTIDDVNGAWERGELYQDELDRGDVTLPPATATGVDVARSSDRTVAATIHRNVMVIHYAERGTNHTDQSDAIARELEDMSRHPIAVDFIGSGEAVHDNLLEEFPDVGQFVTNSVACQSVDYEDKWAEGMAALGDWLEDGGIILDRTLRKELLAGARELEYDEKFIGSRGEEGEQVYSLSSKDDIKERLDAGSPDYLEAAMIAAWAASEETHFEDHSGEGWLITQ</sequence>
<evidence type="ECO:0000313" key="3">
    <source>
        <dbReference type="Proteomes" id="UP000199215"/>
    </source>
</evidence>
<dbReference type="EMBL" id="FNWU01000012">
    <property type="protein sequence ID" value="SEH60586.1"/>
    <property type="molecule type" value="Genomic_DNA"/>
</dbReference>
<evidence type="ECO:0000313" key="2">
    <source>
        <dbReference type="EMBL" id="SEH60586.1"/>
    </source>
</evidence>
<dbReference type="InterPro" id="IPR027417">
    <property type="entry name" value="P-loop_NTPase"/>
</dbReference>
<dbReference type="RefSeq" id="WP_092817589.1">
    <property type="nucleotide sequence ID" value="NZ_FNWU01000012.1"/>
</dbReference>
<dbReference type="Gene3D" id="3.40.50.300">
    <property type="entry name" value="P-loop containing nucleotide triphosphate hydrolases"/>
    <property type="match status" value="1"/>
</dbReference>
<organism evidence="2 3">
    <name type="scientific">Halopenitus malekzadehii</name>
    <dbReference type="NCBI Taxonomy" id="1267564"/>
    <lineage>
        <taxon>Archaea</taxon>
        <taxon>Methanobacteriati</taxon>
        <taxon>Methanobacteriota</taxon>
        <taxon>Stenosarchaea group</taxon>
        <taxon>Halobacteria</taxon>
        <taxon>Halobacteriales</taxon>
        <taxon>Haloferacaceae</taxon>
        <taxon>Halopenitus</taxon>
    </lineage>
</organism>
<reference evidence="2 3" key="1">
    <citation type="submission" date="2016-10" db="EMBL/GenBank/DDBJ databases">
        <authorList>
            <person name="de Groot N.N."/>
        </authorList>
    </citation>
    <scope>NUCLEOTIDE SEQUENCE [LARGE SCALE GENOMIC DNA]</scope>
    <source>
        <strain evidence="2 3">IBRC-M10418</strain>
    </source>
</reference>
<dbReference type="AlphaFoldDB" id="A0A1H6JEE4"/>
<dbReference type="Gene3D" id="3.30.420.240">
    <property type="match status" value="1"/>
</dbReference>
<keyword evidence="3" id="KW-1185">Reference proteome</keyword>
<evidence type="ECO:0000256" key="1">
    <source>
        <dbReference type="SAM" id="MobiDB-lite"/>
    </source>
</evidence>
<gene>
    <name evidence="2" type="ORF">SAMN05192561_11217</name>
</gene>
<name>A0A1H6JEE4_9EURY</name>
<feature type="compositionally biased region" description="Low complexity" evidence="1">
    <location>
        <begin position="1"/>
        <end position="14"/>
    </location>
</feature>
<protein>
    <recommendedName>
        <fullName evidence="4">Terminase-like family protein</fullName>
    </recommendedName>
</protein>
<dbReference type="STRING" id="1267564.SAMN05192561_11217"/>
<feature type="region of interest" description="Disordered" evidence="1">
    <location>
        <begin position="1"/>
        <end position="26"/>
    </location>
</feature>
<accession>A0A1H6JEE4</accession>
<dbReference type="Proteomes" id="UP000199215">
    <property type="component" value="Unassembled WGS sequence"/>
</dbReference>
<evidence type="ECO:0008006" key="4">
    <source>
        <dbReference type="Google" id="ProtNLM"/>
    </source>
</evidence>
<proteinExistence type="predicted"/>
<dbReference type="OrthoDB" id="205871at2157"/>